<dbReference type="Pfam" id="PF14040">
    <property type="entry name" value="DNase_NucA_NucB"/>
    <property type="match status" value="1"/>
</dbReference>
<dbReference type="Proteomes" id="UP000596130">
    <property type="component" value="Chromosome"/>
</dbReference>
<dbReference type="EMBL" id="CP065959">
    <property type="protein sequence ID" value="QQC93532.1"/>
    <property type="molecule type" value="Genomic_DNA"/>
</dbReference>
<organism evidence="3 4">
    <name type="scientific">Streptomyces alfalfae</name>
    <dbReference type="NCBI Taxonomy" id="1642299"/>
    <lineage>
        <taxon>Bacteria</taxon>
        <taxon>Bacillati</taxon>
        <taxon>Actinomycetota</taxon>
        <taxon>Actinomycetes</taxon>
        <taxon>Kitasatosporales</taxon>
        <taxon>Streptomycetaceae</taxon>
        <taxon>Streptomyces</taxon>
    </lineage>
</organism>
<feature type="region of interest" description="Disordered" evidence="1">
    <location>
        <begin position="1"/>
        <end position="23"/>
    </location>
</feature>
<evidence type="ECO:0000313" key="4">
    <source>
        <dbReference type="Proteomes" id="UP000596130"/>
    </source>
</evidence>
<evidence type="ECO:0000256" key="1">
    <source>
        <dbReference type="SAM" id="MobiDB-lite"/>
    </source>
</evidence>
<evidence type="ECO:0000259" key="2">
    <source>
        <dbReference type="Pfam" id="PF14040"/>
    </source>
</evidence>
<proteinExistence type="predicted"/>
<protein>
    <recommendedName>
        <fullName evidence="2">Deoxyribonuclease NucA/NucB domain-containing protein</fullName>
    </recommendedName>
</protein>
<dbReference type="InterPro" id="IPR029476">
    <property type="entry name" value="DNase_NucA_NucB"/>
</dbReference>
<sequence>MPQPRDKKIPGRYDAQNPAAPGLHRITEELHPSEYKENGNHKDGACYKKGPHKDLYADTGLPTPPNTPAEQCDEYPFASTLEGAAHPEWDFSVKAVPQRDNSIAGGLLGSYYNDDRILAWDPELPAQIANDRFYVHIE</sequence>
<accession>A0A7T4PNG6</accession>
<name>A0A7T4PNG6_9ACTN</name>
<feature type="compositionally biased region" description="Basic and acidic residues" evidence="1">
    <location>
        <begin position="1"/>
        <end position="11"/>
    </location>
</feature>
<dbReference type="AlphaFoldDB" id="A0A7T4PNG6"/>
<reference evidence="3 4" key="1">
    <citation type="submission" date="2020-12" db="EMBL/GenBank/DDBJ databases">
        <title>Identification and biosynthesis of polyene macrolides produced by Streptomyces alfalfae Men-myco-93-63.</title>
        <authorList>
            <person name="Liu D."/>
            <person name="Li Y."/>
            <person name="Liu L."/>
            <person name="Han X."/>
            <person name="Shen F."/>
        </authorList>
    </citation>
    <scope>NUCLEOTIDE SEQUENCE [LARGE SCALE GENOMIC DNA]</scope>
    <source>
        <strain evidence="3 4">Men-myco-93-63</strain>
    </source>
</reference>
<evidence type="ECO:0000313" key="3">
    <source>
        <dbReference type="EMBL" id="QQC93532.1"/>
    </source>
</evidence>
<gene>
    <name evidence="3" type="ORF">I8755_01480</name>
</gene>
<feature type="domain" description="Deoxyribonuclease NucA/NucB" evidence="2">
    <location>
        <begin position="34"/>
        <end position="115"/>
    </location>
</feature>